<evidence type="ECO:0000256" key="1">
    <source>
        <dbReference type="ARBA" id="ARBA00022801"/>
    </source>
</evidence>
<keyword evidence="3" id="KW-0479">Metal-binding</keyword>
<keyword evidence="6" id="KW-1185">Reference proteome</keyword>
<dbReference type="OrthoDB" id="241638at2"/>
<dbReference type="InterPro" id="IPR051262">
    <property type="entry name" value="SMP-30/CGR1_Lactonase"/>
</dbReference>
<reference evidence="6" key="1">
    <citation type="journal article" date="2019" name="Int. J. Syst. Evol. Microbiol.">
        <title>The Global Catalogue of Microorganisms (GCM) 10K type strain sequencing project: providing services to taxonomists for standard genome sequencing and annotation.</title>
        <authorList>
            <consortium name="The Broad Institute Genomics Platform"/>
            <consortium name="The Broad Institute Genome Sequencing Center for Infectious Disease"/>
            <person name="Wu L."/>
            <person name="Ma J."/>
        </authorList>
    </citation>
    <scope>NUCLEOTIDE SEQUENCE [LARGE SCALE GENOMIC DNA]</scope>
    <source>
        <strain evidence="6">CGMCC 1.10130</strain>
    </source>
</reference>
<dbReference type="Proteomes" id="UP000619743">
    <property type="component" value="Unassembled WGS sequence"/>
</dbReference>
<feature type="binding site" evidence="3">
    <location>
        <position position="162"/>
    </location>
    <ligand>
        <name>substrate</name>
    </ligand>
</feature>
<dbReference type="RefSeq" id="WP_087504834.1">
    <property type="nucleotide sequence ID" value="NZ_BMDX01000003.1"/>
</dbReference>
<dbReference type="PRINTS" id="PR01790">
    <property type="entry name" value="SMP30FAMILY"/>
</dbReference>
<dbReference type="GO" id="GO:0046872">
    <property type="term" value="F:metal ion binding"/>
    <property type="evidence" value="ECO:0007669"/>
    <property type="project" value="UniProtKB-KW"/>
</dbReference>
<dbReference type="InterPro" id="IPR011042">
    <property type="entry name" value="6-blade_b-propeller_TolB-like"/>
</dbReference>
<feature type="domain" description="SMP-30/Gluconolactonase/LRE-like region" evidence="4">
    <location>
        <begin position="58"/>
        <end position="326"/>
    </location>
</feature>
<evidence type="ECO:0000256" key="3">
    <source>
        <dbReference type="PIRSR" id="PIRSR605511-2"/>
    </source>
</evidence>
<dbReference type="InterPro" id="IPR005511">
    <property type="entry name" value="SMP-30"/>
</dbReference>
<sequence>MKFQLLLLATAAMALTGCQQTPHEVADNEPRIEIIDDQALQFVSETTAIEVLAEGFEWAEGPVWVQSQNALLFSDVPENVIYQWRPGAGVTEYLRPSGSSGVYPDASRQGSNGLALDITGQLLLCQHGDRRVSRLAVPFDQPAAQYQTLASHYQGKRFNSPNDLTVGKNGQIWFTDPPYGLPQGQQNTEQRELDFHGVFRLDTDGKVTLLTKDMTRPNGIALSPDESTLYVANSDPNKAIWMAWQLAEDGSLANGKVLFDATSHLSSGHGLPDGLKIHPSGVLFATGPNGVLLLTPEGKHLATIHTVTASANVAFNQDFSSLFITSDSRLLRVQLNR</sequence>
<feature type="binding site" evidence="3">
    <location>
        <position position="218"/>
    </location>
    <ligand>
        <name>a divalent metal cation</name>
        <dbReference type="ChEBI" id="CHEBI:60240"/>
    </ligand>
</feature>
<keyword evidence="3" id="KW-0862">Zinc</keyword>
<comment type="cofactor">
    <cofactor evidence="3">
        <name>Zn(2+)</name>
        <dbReference type="ChEBI" id="CHEBI:29105"/>
    </cofactor>
    <text evidence="3">Binds 1 divalent metal cation per subunit.</text>
</comment>
<dbReference type="EMBL" id="BMDX01000003">
    <property type="protein sequence ID" value="GGA69423.1"/>
    <property type="molecule type" value="Genomic_DNA"/>
</dbReference>
<gene>
    <name evidence="5" type="primary">gnl</name>
    <name evidence="5" type="ORF">GCM10011369_08860</name>
</gene>
<dbReference type="InterPro" id="IPR013658">
    <property type="entry name" value="SGL"/>
</dbReference>
<organism evidence="5 6">
    <name type="scientific">Neiella marina</name>
    <dbReference type="NCBI Taxonomy" id="508461"/>
    <lineage>
        <taxon>Bacteria</taxon>
        <taxon>Pseudomonadati</taxon>
        <taxon>Pseudomonadota</taxon>
        <taxon>Gammaproteobacteria</taxon>
        <taxon>Alteromonadales</taxon>
        <taxon>Echinimonadaceae</taxon>
        <taxon>Neiella</taxon>
    </lineage>
</organism>
<accession>A0A8J2XN66</accession>
<dbReference type="PANTHER" id="PTHR47572">
    <property type="entry name" value="LIPOPROTEIN-RELATED"/>
    <property type="match status" value="1"/>
</dbReference>
<dbReference type="SUPFAM" id="SSF63829">
    <property type="entry name" value="Calcium-dependent phosphotriesterase"/>
    <property type="match status" value="1"/>
</dbReference>
<dbReference type="GO" id="GO:0016787">
    <property type="term" value="F:hydrolase activity"/>
    <property type="evidence" value="ECO:0007669"/>
    <property type="project" value="UniProtKB-KW"/>
</dbReference>
<proteinExistence type="predicted"/>
<protein>
    <submittedName>
        <fullName evidence="5">Gluconolactonase</fullName>
    </submittedName>
</protein>
<evidence type="ECO:0000256" key="2">
    <source>
        <dbReference type="PIRSR" id="PIRSR605511-1"/>
    </source>
</evidence>
<dbReference type="PANTHER" id="PTHR47572:SF4">
    <property type="entry name" value="LACTONASE DRP35"/>
    <property type="match status" value="1"/>
</dbReference>
<feature type="active site" description="Proton donor/acceptor" evidence="2">
    <location>
        <position position="273"/>
    </location>
</feature>
<dbReference type="Pfam" id="PF08450">
    <property type="entry name" value="SGL"/>
    <property type="match status" value="1"/>
</dbReference>
<dbReference type="PROSITE" id="PS51257">
    <property type="entry name" value="PROKAR_LIPOPROTEIN"/>
    <property type="match status" value="1"/>
</dbReference>
<keyword evidence="1" id="KW-0378">Hydrolase</keyword>
<evidence type="ECO:0000313" key="6">
    <source>
        <dbReference type="Proteomes" id="UP000619743"/>
    </source>
</evidence>
<name>A0A8J2XN66_9GAMM</name>
<dbReference type="Gene3D" id="2.120.10.30">
    <property type="entry name" value="TolB, C-terminal domain"/>
    <property type="match status" value="1"/>
</dbReference>
<feature type="binding site" evidence="3">
    <location>
        <position position="60"/>
    </location>
    <ligand>
        <name>a divalent metal cation</name>
        <dbReference type="ChEBI" id="CHEBI:60240"/>
    </ligand>
</feature>
<evidence type="ECO:0000259" key="4">
    <source>
        <dbReference type="Pfam" id="PF08450"/>
    </source>
</evidence>
<comment type="caution">
    <text evidence="5">The sequence shown here is derived from an EMBL/GenBank/DDBJ whole genome shotgun (WGS) entry which is preliminary data.</text>
</comment>
<evidence type="ECO:0000313" key="5">
    <source>
        <dbReference type="EMBL" id="GGA69423.1"/>
    </source>
</evidence>
<feature type="binding site" evidence="3">
    <location>
        <position position="273"/>
    </location>
    <ligand>
        <name>a divalent metal cation</name>
        <dbReference type="ChEBI" id="CHEBI:60240"/>
    </ligand>
</feature>
<dbReference type="AlphaFoldDB" id="A0A8J2XN66"/>